<dbReference type="InterPro" id="IPR003785">
    <property type="entry name" value="Creatininase/forma_Hydrolase"/>
</dbReference>
<name>A0ABR7NNL7_9FIRM</name>
<dbReference type="Proteomes" id="UP000647491">
    <property type="component" value="Unassembled WGS sequence"/>
</dbReference>
<dbReference type="InterPro" id="IPR024087">
    <property type="entry name" value="Creatininase-like_sf"/>
</dbReference>
<keyword evidence="4" id="KW-0862">Zinc</keyword>
<keyword evidence="3" id="KW-0378">Hydrolase</keyword>
<evidence type="ECO:0000313" key="6">
    <source>
        <dbReference type="EMBL" id="MBC8597668.1"/>
    </source>
</evidence>
<reference evidence="6 7" key="1">
    <citation type="submission" date="2020-08" db="EMBL/GenBank/DDBJ databases">
        <title>Genome public.</title>
        <authorList>
            <person name="Liu C."/>
            <person name="Sun Q."/>
        </authorList>
    </citation>
    <scope>NUCLEOTIDE SEQUENCE [LARGE SCALE GENOMIC DNA]</scope>
    <source>
        <strain evidence="6 7">BX10</strain>
    </source>
</reference>
<protein>
    <submittedName>
        <fullName evidence="6">Creatininase family protein</fullName>
    </submittedName>
</protein>
<evidence type="ECO:0000256" key="2">
    <source>
        <dbReference type="ARBA" id="ARBA00022723"/>
    </source>
</evidence>
<keyword evidence="7" id="KW-1185">Reference proteome</keyword>
<sequence>MVRYYRELTRLEMEAVDKEETVVLIPIGALEQHGNQCPLGTDEIISEAVARRIRETLDREIPDYPMLIFPPVPVGLSTEHVNFCGSITLKPDTFYHVLEDICRGLFRHGFKKIAMLNCHGGNTPIIQVLSRELRSELGLAVFMINCGVFFGNQAVKDTVTPGNVWDFHGGEMETSMILAERPELVKMETAQAGIPRKFMGNRSLTVYGPITLGWVSEEWETEDGTPIGIGGDPRGATAEKGEQIYQSFVGSIVDGLKEIRRWKDQ</sequence>
<dbReference type="PANTHER" id="PTHR35005">
    <property type="entry name" value="3-DEHYDRO-SCYLLO-INOSOSE HYDROLASE"/>
    <property type="match status" value="1"/>
</dbReference>
<keyword evidence="2" id="KW-0479">Metal-binding</keyword>
<organism evidence="6 7">
    <name type="scientific">Enterocloster hominis</name>
    <name type="common">ex Liu et al. 2021</name>
    <dbReference type="NCBI Taxonomy" id="2763663"/>
    <lineage>
        <taxon>Bacteria</taxon>
        <taxon>Bacillati</taxon>
        <taxon>Bacillota</taxon>
        <taxon>Clostridia</taxon>
        <taxon>Lachnospirales</taxon>
        <taxon>Lachnospiraceae</taxon>
        <taxon>Enterocloster</taxon>
    </lineage>
</organism>
<evidence type="ECO:0000313" key="7">
    <source>
        <dbReference type="Proteomes" id="UP000647491"/>
    </source>
</evidence>
<dbReference type="EMBL" id="JACRTJ010000001">
    <property type="protein sequence ID" value="MBC8597668.1"/>
    <property type="molecule type" value="Genomic_DNA"/>
</dbReference>
<evidence type="ECO:0000256" key="3">
    <source>
        <dbReference type="ARBA" id="ARBA00022801"/>
    </source>
</evidence>
<dbReference type="Gene3D" id="3.40.50.10310">
    <property type="entry name" value="Creatininase"/>
    <property type="match status" value="1"/>
</dbReference>
<dbReference type="PANTHER" id="PTHR35005:SF1">
    <property type="entry name" value="2-AMINO-5-FORMYLAMINO-6-RIBOSYLAMINOPYRIMIDIN-4(3H)-ONE 5'-MONOPHOSPHATE DEFORMYLASE"/>
    <property type="match status" value="1"/>
</dbReference>
<dbReference type="Pfam" id="PF02633">
    <property type="entry name" value="Creatininase"/>
    <property type="match status" value="1"/>
</dbReference>
<dbReference type="SUPFAM" id="SSF102215">
    <property type="entry name" value="Creatininase"/>
    <property type="match status" value="1"/>
</dbReference>
<accession>A0ABR7NNL7</accession>
<comment type="cofactor">
    <cofactor evidence="1">
        <name>Zn(2+)</name>
        <dbReference type="ChEBI" id="CHEBI:29105"/>
    </cofactor>
</comment>
<dbReference type="RefSeq" id="WP_022272750.1">
    <property type="nucleotide sequence ID" value="NZ_JACRTJ010000001.1"/>
</dbReference>
<evidence type="ECO:0000256" key="4">
    <source>
        <dbReference type="ARBA" id="ARBA00022833"/>
    </source>
</evidence>
<evidence type="ECO:0000256" key="5">
    <source>
        <dbReference type="ARBA" id="ARBA00024029"/>
    </source>
</evidence>
<comment type="similarity">
    <text evidence="5">Belongs to the creatininase superfamily.</text>
</comment>
<gene>
    <name evidence="6" type="ORF">H8708_00195</name>
</gene>
<proteinExistence type="inferred from homology"/>
<comment type="caution">
    <text evidence="6">The sequence shown here is derived from an EMBL/GenBank/DDBJ whole genome shotgun (WGS) entry which is preliminary data.</text>
</comment>
<evidence type="ECO:0000256" key="1">
    <source>
        <dbReference type="ARBA" id="ARBA00001947"/>
    </source>
</evidence>